<evidence type="ECO:0000259" key="5">
    <source>
        <dbReference type="PROSITE" id="PS51352"/>
    </source>
</evidence>
<dbReference type="PROSITE" id="PS51352">
    <property type="entry name" value="THIOREDOXIN_2"/>
    <property type="match status" value="1"/>
</dbReference>
<comment type="subcellular location">
    <subcellularLocation>
        <location evidence="1">Cell envelope</location>
    </subcellularLocation>
</comment>
<keyword evidence="2" id="KW-0201">Cytochrome c-type biogenesis</keyword>
<evidence type="ECO:0000256" key="2">
    <source>
        <dbReference type="ARBA" id="ARBA00022748"/>
    </source>
</evidence>
<dbReference type="PROSITE" id="PS00194">
    <property type="entry name" value="THIOREDOXIN_1"/>
    <property type="match status" value="1"/>
</dbReference>
<dbReference type="PANTHER" id="PTHR42852">
    <property type="entry name" value="THIOL:DISULFIDE INTERCHANGE PROTEIN DSBE"/>
    <property type="match status" value="1"/>
</dbReference>
<dbReference type="Proteomes" id="UP000198284">
    <property type="component" value="Unassembled WGS sequence"/>
</dbReference>
<dbReference type="GO" id="GO:0017004">
    <property type="term" value="P:cytochrome complex assembly"/>
    <property type="evidence" value="ECO:0007669"/>
    <property type="project" value="UniProtKB-KW"/>
</dbReference>
<name>A0A239CRD7_9BURK</name>
<organism evidence="6 7">
    <name type="scientific">Noviherbaspirillum humi</name>
    <dbReference type="NCBI Taxonomy" id="1688639"/>
    <lineage>
        <taxon>Bacteria</taxon>
        <taxon>Pseudomonadati</taxon>
        <taxon>Pseudomonadota</taxon>
        <taxon>Betaproteobacteria</taxon>
        <taxon>Burkholderiales</taxon>
        <taxon>Oxalobacteraceae</taxon>
        <taxon>Noviherbaspirillum</taxon>
    </lineage>
</organism>
<evidence type="ECO:0000313" key="7">
    <source>
        <dbReference type="Proteomes" id="UP000198284"/>
    </source>
</evidence>
<dbReference type="GO" id="GO:0015036">
    <property type="term" value="F:disulfide oxidoreductase activity"/>
    <property type="evidence" value="ECO:0007669"/>
    <property type="project" value="UniProtKB-ARBA"/>
</dbReference>
<evidence type="ECO:0000256" key="3">
    <source>
        <dbReference type="ARBA" id="ARBA00023157"/>
    </source>
</evidence>
<dbReference type="GO" id="GO:0016209">
    <property type="term" value="F:antioxidant activity"/>
    <property type="evidence" value="ECO:0007669"/>
    <property type="project" value="InterPro"/>
</dbReference>
<dbReference type="RefSeq" id="WP_089397793.1">
    <property type="nucleotide sequence ID" value="NZ_FZOT01000001.1"/>
</dbReference>
<dbReference type="InterPro" id="IPR000866">
    <property type="entry name" value="AhpC/TSA"/>
</dbReference>
<keyword evidence="7" id="KW-1185">Reference proteome</keyword>
<evidence type="ECO:0000256" key="4">
    <source>
        <dbReference type="ARBA" id="ARBA00023284"/>
    </source>
</evidence>
<gene>
    <name evidence="6" type="ORF">SAMN06265795_101617</name>
</gene>
<evidence type="ECO:0000313" key="6">
    <source>
        <dbReference type="EMBL" id="SNS22826.1"/>
    </source>
</evidence>
<dbReference type="InterPro" id="IPR036249">
    <property type="entry name" value="Thioredoxin-like_sf"/>
</dbReference>
<dbReference type="InterPro" id="IPR050553">
    <property type="entry name" value="Thioredoxin_ResA/DsbE_sf"/>
</dbReference>
<dbReference type="CDD" id="cd02966">
    <property type="entry name" value="TlpA_like_family"/>
    <property type="match status" value="1"/>
</dbReference>
<dbReference type="PANTHER" id="PTHR42852:SF6">
    <property type="entry name" value="THIOL:DISULFIDE INTERCHANGE PROTEIN DSBE"/>
    <property type="match status" value="1"/>
</dbReference>
<dbReference type="InterPro" id="IPR017937">
    <property type="entry name" value="Thioredoxin_CS"/>
</dbReference>
<accession>A0A239CRD7</accession>
<dbReference type="SUPFAM" id="SSF52833">
    <property type="entry name" value="Thioredoxin-like"/>
    <property type="match status" value="1"/>
</dbReference>
<dbReference type="EMBL" id="FZOT01000001">
    <property type="protein sequence ID" value="SNS22826.1"/>
    <property type="molecule type" value="Genomic_DNA"/>
</dbReference>
<keyword evidence="3" id="KW-1015">Disulfide bond</keyword>
<keyword evidence="4" id="KW-0676">Redox-active center</keyword>
<dbReference type="Gene3D" id="3.40.30.10">
    <property type="entry name" value="Glutaredoxin"/>
    <property type="match status" value="1"/>
</dbReference>
<protein>
    <submittedName>
        <fullName evidence="6">Peroxiredoxin</fullName>
    </submittedName>
</protein>
<proteinExistence type="predicted"/>
<dbReference type="AlphaFoldDB" id="A0A239CRD7"/>
<dbReference type="Pfam" id="PF00578">
    <property type="entry name" value="AhpC-TSA"/>
    <property type="match status" value="1"/>
</dbReference>
<dbReference type="OrthoDB" id="9811352at2"/>
<sequence length="174" mass="18876">MKKNTLAFLFVGLLFAGGGALLASRHTEPAAAADSAVANLYAQSMPDPKGQQQALAGLKGKAVVVNFWATWCVPCVDEMPELSALHQELDKNRFEIIGIGIDSPTNIAQFSEKYRIGYPLYVAGMTGTELSRQFGNKAGGLPYTVLIGRDGTVKKSYLGRLKLDELRRDLQKLS</sequence>
<evidence type="ECO:0000256" key="1">
    <source>
        <dbReference type="ARBA" id="ARBA00004196"/>
    </source>
</evidence>
<reference evidence="6 7" key="1">
    <citation type="submission" date="2017-06" db="EMBL/GenBank/DDBJ databases">
        <authorList>
            <person name="Kim H.J."/>
            <person name="Triplett B.A."/>
        </authorList>
    </citation>
    <scope>NUCLEOTIDE SEQUENCE [LARGE SCALE GENOMIC DNA]</scope>
    <source>
        <strain evidence="6 7">U15</strain>
    </source>
</reference>
<dbReference type="GO" id="GO:0030313">
    <property type="term" value="C:cell envelope"/>
    <property type="evidence" value="ECO:0007669"/>
    <property type="project" value="UniProtKB-SubCell"/>
</dbReference>
<dbReference type="InterPro" id="IPR013766">
    <property type="entry name" value="Thioredoxin_domain"/>
</dbReference>
<feature type="domain" description="Thioredoxin" evidence="5">
    <location>
        <begin position="22"/>
        <end position="174"/>
    </location>
</feature>